<proteinExistence type="predicted"/>
<name>A0A1F6GA05_9PROT</name>
<dbReference type="AlphaFoldDB" id="A0A1F6GA05"/>
<dbReference type="STRING" id="1817772.A2527_06255"/>
<protein>
    <recommendedName>
        <fullName evidence="3">Plasmid stabilization protein</fullName>
    </recommendedName>
</protein>
<dbReference type="EMBL" id="MFNE01000030">
    <property type="protein sequence ID" value="OGG94938.1"/>
    <property type="molecule type" value="Genomic_DNA"/>
</dbReference>
<evidence type="ECO:0000313" key="1">
    <source>
        <dbReference type="EMBL" id="OGG94938.1"/>
    </source>
</evidence>
<reference evidence="1 2" key="1">
    <citation type="journal article" date="2016" name="Nat. Commun.">
        <title>Thousands of microbial genomes shed light on interconnected biogeochemical processes in an aquifer system.</title>
        <authorList>
            <person name="Anantharaman K."/>
            <person name="Brown C.T."/>
            <person name="Hug L.A."/>
            <person name="Sharon I."/>
            <person name="Castelle C.J."/>
            <person name="Probst A.J."/>
            <person name="Thomas B.C."/>
            <person name="Singh A."/>
            <person name="Wilkins M.J."/>
            <person name="Karaoz U."/>
            <person name="Brodie E.L."/>
            <person name="Williams K.H."/>
            <person name="Hubbard S.S."/>
            <person name="Banfield J.F."/>
        </authorList>
    </citation>
    <scope>NUCLEOTIDE SEQUENCE [LARGE SCALE GENOMIC DNA]</scope>
</reference>
<gene>
    <name evidence="1" type="ORF">A2527_06255</name>
</gene>
<accession>A0A1F6GA05</accession>
<comment type="caution">
    <text evidence="1">The sequence shown here is derived from an EMBL/GenBank/DDBJ whole genome shotgun (WGS) entry which is preliminary data.</text>
</comment>
<evidence type="ECO:0000313" key="2">
    <source>
        <dbReference type="Proteomes" id="UP000178449"/>
    </source>
</evidence>
<evidence type="ECO:0008006" key="3">
    <source>
        <dbReference type="Google" id="ProtNLM"/>
    </source>
</evidence>
<dbReference type="Proteomes" id="UP000178449">
    <property type="component" value="Unassembled WGS sequence"/>
</dbReference>
<organism evidence="1 2">
    <name type="scientific">Candidatus Lambdaproteobacteria bacterium RIFOXYD2_FULL_50_16</name>
    <dbReference type="NCBI Taxonomy" id="1817772"/>
    <lineage>
        <taxon>Bacteria</taxon>
        <taxon>Pseudomonadati</taxon>
        <taxon>Pseudomonadota</taxon>
        <taxon>Candidatus Lambdaproteobacteria</taxon>
    </lineage>
</organism>
<sequence>MSRWFETALQHYLELASAPKDSTKYQLFIKMTSAIRQIESRPSLGELLPEKPAIINGIRPTSYRLYSDPQGSFRLAYAVLERPNKEVEIQIENIYLEQSPLN</sequence>